<evidence type="ECO:0000313" key="1">
    <source>
        <dbReference type="EMBL" id="THV43850.1"/>
    </source>
</evidence>
<accession>A0A4S8QHD8</accession>
<dbReference type="EMBL" id="PQXL01000857">
    <property type="protein sequence ID" value="THV43850.1"/>
    <property type="molecule type" value="Genomic_DNA"/>
</dbReference>
<sequence>MTSVAETSGYILESFNLISPPTRGARKLEPSLFLRRLTNLTRAETGWRFAIWYAYSFSLPRRKLN</sequence>
<evidence type="ECO:0000313" key="2">
    <source>
        <dbReference type="Proteomes" id="UP000308671"/>
    </source>
</evidence>
<dbReference type="AlphaFoldDB" id="A0A4S8QHD8"/>
<keyword evidence="2" id="KW-1185">Reference proteome</keyword>
<dbReference type="Proteomes" id="UP000308671">
    <property type="component" value="Unassembled WGS sequence"/>
</dbReference>
<organism evidence="1 2">
    <name type="scientific">Botrytis galanthina</name>
    <dbReference type="NCBI Taxonomy" id="278940"/>
    <lineage>
        <taxon>Eukaryota</taxon>
        <taxon>Fungi</taxon>
        <taxon>Dikarya</taxon>
        <taxon>Ascomycota</taxon>
        <taxon>Pezizomycotina</taxon>
        <taxon>Leotiomycetes</taxon>
        <taxon>Helotiales</taxon>
        <taxon>Sclerotiniaceae</taxon>
        <taxon>Botrytis</taxon>
    </lineage>
</organism>
<name>A0A4S8QHD8_9HELO</name>
<proteinExistence type="predicted"/>
<comment type="caution">
    <text evidence="1">The sequence shown here is derived from an EMBL/GenBank/DDBJ whole genome shotgun (WGS) entry which is preliminary data.</text>
</comment>
<protein>
    <submittedName>
        <fullName evidence="1">Uncharacterized protein</fullName>
    </submittedName>
</protein>
<gene>
    <name evidence="1" type="ORF">BGAL_0862g00030</name>
</gene>
<reference evidence="1 2" key="1">
    <citation type="submission" date="2017-12" db="EMBL/GenBank/DDBJ databases">
        <title>Comparative genomics of Botrytis spp.</title>
        <authorList>
            <person name="Valero-Jimenez C.A."/>
            <person name="Tapia P."/>
            <person name="Veloso J."/>
            <person name="Silva-Moreno E."/>
            <person name="Staats M."/>
            <person name="Valdes J.H."/>
            <person name="Van Kan J.A.L."/>
        </authorList>
    </citation>
    <scope>NUCLEOTIDE SEQUENCE [LARGE SCALE GENOMIC DNA]</scope>
    <source>
        <strain evidence="1 2">MUCL435</strain>
    </source>
</reference>